<gene>
    <name evidence="2" type="ORF">FOXB_10701</name>
</gene>
<evidence type="ECO:0000313" key="2">
    <source>
        <dbReference type="EMBL" id="EGU78788.1"/>
    </source>
</evidence>
<dbReference type="AlphaFoldDB" id="F9FWB9"/>
<proteinExistence type="predicted"/>
<organism evidence="2">
    <name type="scientific">Fusarium oxysporum (strain Fo5176)</name>
    <name type="common">Fusarium vascular wilt</name>
    <dbReference type="NCBI Taxonomy" id="660025"/>
    <lineage>
        <taxon>Eukaryota</taxon>
        <taxon>Fungi</taxon>
        <taxon>Dikarya</taxon>
        <taxon>Ascomycota</taxon>
        <taxon>Pezizomycotina</taxon>
        <taxon>Sordariomycetes</taxon>
        <taxon>Hypocreomycetidae</taxon>
        <taxon>Hypocreales</taxon>
        <taxon>Nectriaceae</taxon>
        <taxon>Fusarium</taxon>
        <taxon>Fusarium oxysporum species complex</taxon>
    </lineage>
</organism>
<sequence>TENFCHFDGDGGIGSYGRDGEITRVLGAEPQRLRLMHDDKCAGLMIAEIPESITYAKPELVSPIKHLIHSAVTLSTTITSNAMAEAETPLTPPAPDDGSYEGSKFSVLN</sequence>
<feature type="region of interest" description="Disordered" evidence="1">
    <location>
        <begin position="83"/>
        <end position="109"/>
    </location>
</feature>
<evidence type="ECO:0000256" key="1">
    <source>
        <dbReference type="SAM" id="MobiDB-lite"/>
    </source>
</evidence>
<name>F9FWB9_FUSOF</name>
<reference evidence="2" key="1">
    <citation type="journal article" date="2012" name="Mol. Plant Microbe Interact.">
        <title>A highly conserved effector in Fusarium oxysporum is required for full virulence on Arabidopsis.</title>
        <authorList>
            <person name="Thatcher L.F."/>
            <person name="Gardiner D.M."/>
            <person name="Kazan K."/>
            <person name="Manners J."/>
        </authorList>
    </citation>
    <scope>NUCLEOTIDE SEQUENCE [LARGE SCALE GENOMIC DNA]</scope>
    <source>
        <strain evidence="2">Fo5176</strain>
    </source>
</reference>
<feature type="non-terminal residue" evidence="2">
    <location>
        <position position="1"/>
    </location>
</feature>
<protein>
    <submittedName>
        <fullName evidence="2">Uncharacterized protein</fullName>
    </submittedName>
</protein>
<dbReference type="EMBL" id="AFQF01002740">
    <property type="protein sequence ID" value="EGU78788.1"/>
    <property type="molecule type" value="Genomic_DNA"/>
</dbReference>
<accession>F9FWB9</accession>
<comment type="caution">
    <text evidence="2">The sequence shown here is derived from an EMBL/GenBank/DDBJ whole genome shotgun (WGS) entry which is preliminary data.</text>
</comment>